<dbReference type="PANTHER" id="PTHR34385">
    <property type="entry name" value="D-ALANYL-D-ALANINE CARBOXYPEPTIDASE"/>
    <property type="match status" value="1"/>
</dbReference>
<evidence type="ECO:0000259" key="1">
    <source>
        <dbReference type="Pfam" id="PF02557"/>
    </source>
</evidence>
<proteinExistence type="predicted"/>
<keyword evidence="2" id="KW-0121">Carboxypeptidase</keyword>
<accession>A0ABW5F6X7</accession>
<dbReference type="InterPro" id="IPR058193">
    <property type="entry name" value="VanY/YodJ_core_dom"/>
</dbReference>
<dbReference type="InterPro" id="IPR003709">
    <property type="entry name" value="VanY-like_core_dom"/>
</dbReference>
<keyword evidence="2" id="KW-0645">Protease</keyword>
<gene>
    <name evidence="2" type="ORF">ACFSX3_13125</name>
</gene>
<protein>
    <submittedName>
        <fullName evidence="2">D-alanyl-D-alanine carboxypeptidase family protein</fullName>
    </submittedName>
</protein>
<dbReference type="InterPro" id="IPR009045">
    <property type="entry name" value="Zn_M74/Hedgehog-like"/>
</dbReference>
<evidence type="ECO:0000313" key="2">
    <source>
        <dbReference type="EMBL" id="MFD2410823.1"/>
    </source>
</evidence>
<dbReference type="Proteomes" id="UP001597448">
    <property type="component" value="Unassembled WGS sequence"/>
</dbReference>
<keyword evidence="2" id="KW-0378">Hydrolase</keyword>
<dbReference type="CDD" id="cd14852">
    <property type="entry name" value="LD-carboxypeptidase"/>
    <property type="match status" value="1"/>
</dbReference>
<dbReference type="EMBL" id="JBHUKY010000022">
    <property type="protein sequence ID" value="MFD2410823.1"/>
    <property type="molecule type" value="Genomic_DNA"/>
</dbReference>
<comment type="caution">
    <text evidence="2">The sequence shown here is derived from an EMBL/GenBank/DDBJ whole genome shotgun (WGS) entry which is preliminary data.</text>
</comment>
<dbReference type="Gene3D" id="3.30.200.180">
    <property type="match status" value="1"/>
</dbReference>
<dbReference type="PANTHER" id="PTHR34385:SF1">
    <property type="entry name" value="PEPTIDOGLYCAN L-ALANYL-D-GLUTAMATE ENDOPEPTIDASE CWLK"/>
    <property type="match status" value="1"/>
</dbReference>
<feature type="domain" description="D-alanyl-D-alanine carboxypeptidase-like core" evidence="1">
    <location>
        <begin position="98"/>
        <end position="212"/>
    </location>
</feature>
<dbReference type="SUPFAM" id="SSF55166">
    <property type="entry name" value="Hedgehog/DD-peptidase"/>
    <property type="match status" value="1"/>
</dbReference>
<dbReference type="RefSeq" id="WP_209992248.1">
    <property type="nucleotide sequence ID" value="NZ_JBHSVQ010000001.1"/>
</dbReference>
<keyword evidence="3" id="KW-1185">Reference proteome</keyword>
<reference evidence="3" key="1">
    <citation type="journal article" date="2019" name="Int. J. Syst. Evol. Microbiol.">
        <title>The Global Catalogue of Microorganisms (GCM) 10K type strain sequencing project: providing services to taxonomists for standard genome sequencing and annotation.</title>
        <authorList>
            <consortium name="The Broad Institute Genomics Platform"/>
            <consortium name="The Broad Institute Genome Sequencing Center for Infectious Disease"/>
            <person name="Wu L."/>
            <person name="Ma J."/>
        </authorList>
    </citation>
    <scope>NUCLEOTIDE SEQUENCE [LARGE SCALE GENOMIC DNA]</scope>
    <source>
        <strain evidence="3">CCM 8725</strain>
    </source>
</reference>
<dbReference type="Pfam" id="PF02557">
    <property type="entry name" value="VanY"/>
    <property type="match status" value="1"/>
</dbReference>
<dbReference type="InterPro" id="IPR052179">
    <property type="entry name" value="DD-CPase-like"/>
</dbReference>
<evidence type="ECO:0000313" key="3">
    <source>
        <dbReference type="Proteomes" id="UP001597448"/>
    </source>
</evidence>
<organism evidence="2 3">
    <name type="scientific">Paenibacillus rhizoplanae</name>
    <dbReference type="NCBI Taxonomy" id="1917181"/>
    <lineage>
        <taxon>Bacteria</taxon>
        <taxon>Bacillati</taxon>
        <taxon>Bacillota</taxon>
        <taxon>Bacilli</taxon>
        <taxon>Bacillales</taxon>
        <taxon>Paenibacillaceae</taxon>
        <taxon>Paenibacillus</taxon>
    </lineage>
</organism>
<name>A0ABW5F6X7_9BACL</name>
<sequence length="285" mass="32301">MKKWLFVIVIAVLIGYEWMSRDQEDAKADLNIKTVQVSTDKGSKNLTVIPKGQIYQGNLLLVNKDYPVQPSGVSADIVRLTDYEELTSGYVLLDHKTLLSKQVAEKFTKMVHAAAGEDINSFLISSGYRDNEKQKQLYEEKGADYALPPGYSEHNLGLSLDIGSSQMAMSHAPEGQWLRDNAWDYGFILRYPEDKTDITGIKYEPWHFRYVGLPHSVIMRDKNFTLEEYLEFLKEQKSIATTVNGVEYQISYIEVNGNTPVPTPDAQHIEFSGDNMNGVIMTVYP</sequence>
<dbReference type="Gene3D" id="3.30.1380.10">
    <property type="match status" value="1"/>
</dbReference>
<dbReference type="GO" id="GO:0004180">
    <property type="term" value="F:carboxypeptidase activity"/>
    <property type="evidence" value="ECO:0007669"/>
    <property type="project" value="UniProtKB-KW"/>
</dbReference>